<protein>
    <recommendedName>
        <fullName evidence="9">Acetylglutamate kinase</fullName>
        <ecNumber evidence="9">2.7.2.8</ecNumber>
    </recommendedName>
    <alternativeName>
        <fullName evidence="9">N-acetyl-L-glutamate 5-phosphotransferase</fullName>
    </alternativeName>
    <alternativeName>
        <fullName evidence="9">NAG kinase</fullName>
        <shortName evidence="9">NAGK</shortName>
    </alternativeName>
</protein>
<keyword evidence="4 9" id="KW-0808">Transferase</keyword>
<dbReference type="NCBIfam" id="TIGR00761">
    <property type="entry name" value="argB"/>
    <property type="match status" value="1"/>
</dbReference>
<dbReference type="Pfam" id="PF00696">
    <property type="entry name" value="AA_kinase"/>
    <property type="match status" value="1"/>
</dbReference>
<evidence type="ECO:0000259" key="10">
    <source>
        <dbReference type="Pfam" id="PF00696"/>
    </source>
</evidence>
<evidence type="ECO:0000256" key="5">
    <source>
        <dbReference type="ARBA" id="ARBA00022741"/>
    </source>
</evidence>
<feature type="site" description="Transition state stabilizer" evidence="9">
    <location>
        <position position="8"/>
    </location>
</feature>
<dbReference type="EC" id="2.7.2.8" evidence="9"/>
<dbReference type="SUPFAM" id="SSF53633">
    <property type="entry name" value="Carbamate kinase-like"/>
    <property type="match status" value="1"/>
</dbReference>
<evidence type="ECO:0000256" key="9">
    <source>
        <dbReference type="HAMAP-Rule" id="MF_00082"/>
    </source>
</evidence>
<feature type="site" description="Transition state stabilizer" evidence="9">
    <location>
        <position position="223"/>
    </location>
</feature>
<keyword evidence="12" id="KW-1185">Reference proteome</keyword>
<dbReference type="Gene3D" id="3.40.1160.10">
    <property type="entry name" value="Acetylglutamate kinase-like"/>
    <property type="match status" value="1"/>
</dbReference>
<feature type="binding site" evidence="9">
    <location>
        <position position="157"/>
    </location>
    <ligand>
        <name>substrate</name>
    </ligand>
</feature>
<dbReference type="Proteomes" id="UP001610100">
    <property type="component" value="Unassembled WGS sequence"/>
</dbReference>
<evidence type="ECO:0000313" key="12">
    <source>
        <dbReference type="Proteomes" id="UP001610100"/>
    </source>
</evidence>
<comment type="subcellular location">
    <subcellularLocation>
        <location evidence="9">Cytoplasm</location>
    </subcellularLocation>
</comment>
<keyword evidence="2 9" id="KW-0055">Arginine biosynthesis</keyword>
<comment type="function">
    <text evidence="9">Catalyzes the ATP-dependent phosphorylation of N-acetyl-L-glutamate.</text>
</comment>
<evidence type="ECO:0000256" key="1">
    <source>
        <dbReference type="ARBA" id="ARBA00004828"/>
    </source>
</evidence>
<feature type="domain" description="Aspartate/glutamate/uridylate kinase" evidence="10">
    <location>
        <begin position="5"/>
        <end position="242"/>
    </location>
</feature>
<evidence type="ECO:0000256" key="6">
    <source>
        <dbReference type="ARBA" id="ARBA00022777"/>
    </source>
</evidence>
<feature type="binding site" evidence="9">
    <location>
        <position position="62"/>
    </location>
    <ligand>
        <name>substrate</name>
    </ligand>
</feature>
<dbReference type="InterPro" id="IPR004662">
    <property type="entry name" value="AcgluKinase_fam"/>
</dbReference>
<dbReference type="HAMAP" id="MF_00082">
    <property type="entry name" value="ArgB"/>
    <property type="match status" value="1"/>
</dbReference>
<keyword evidence="9" id="KW-0963">Cytoplasm</keyword>
<evidence type="ECO:0000256" key="2">
    <source>
        <dbReference type="ARBA" id="ARBA00022571"/>
    </source>
</evidence>
<dbReference type="InterPro" id="IPR037528">
    <property type="entry name" value="ArgB"/>
</dbReference>
<evidence type="ECO:0000256" key="8">
    <source>
        <dbReference type="ARBA" id="ARBA00048141"/>
    </source>
</evidence>
<keyword evidence="5 9" id="KW-0547">Nucleotide-binding</keyword>
<evidence type="ECO:0000313" key="11">
    <source>
        <dbReference type="EMBL" id="MFH6772466.1"/>
    </source>
</evidence>
<evidence type="ECO:0000256" key="7">
    <source>
        <dbReference type="ARBA" id="ARBA00022840"/>
    </source>
</evidence>
<dbReference type="PIRSF" id="PIRSF000728">
    <property type="entry name" value="NAGK"/>
    <property type="match status" value="1"/>
</dbReference>
<dbReference type="RefSeq" id="WP_344738026.1">
    <property type="nucleotide sequence ID" value="NZ_BAABAY010000001.1"/>
</dbReference>
<proteinExistence type="inferred from homology"/>
<keyword evidence="6 9" id="KW-0418">Kinase</keyword>
<keyword evidence="7 9" id="KW-0067">ATP-binding</keyword>
<reference evidence="11 12" key="1">
    <citation type="submission" date="2024-02" db="EMBL/GenBank/DDBJ databases">
        <title>A Gaetbulibacter species isolated from tidal flats and genomic insights of their niches.</title>
        <authorList>
            <person name="Ye Y."/>
        </authorList>
    </citation>
    <scope>NUCLEOTIDE SEQUENCE [LARGE SCALE GENOMIC DNA]</scope>
    <source>
        <strain evidence="11 12">KYW382</strain>
    </source>
</reference>
<dbReference type="PANTHER" id="PTHR23342">
    <property type="entry name" value="N-ACETYLGLUTAMATE SYNTHASE"/>
    <property type="match status" value="1"/>
</dbReference>
<feature type="binding site" evidence="9">
    <location>
        <begin position="40"/>
        <end position="41"/>
    </location>
    <ligand>
        <name>substrate</name>
    </ligand>
</feature>
<evidence type="ECO:0000256" key="4">
    <source>
        <dbReference type="ARBA" id="ARBA00022679"/>
    </source>
</evidence>
<evidence type="ECO:0000256" key="3">
    <source>
        <dbReference type="ARBA" id="ARBA00022605"/>
    </source>
</evidence>
<comment type="pathway">
    <text evidence="1 9">Amino-acid biosynthesis; L-arginine biosynthesis; N(2)-acetyl-L-ornithine from L-glutamate: step 2/4.</text>
</comment>
<sequence length="258" mass="27834">MDPLKIIKVGGNIIDNPEALDRFLEQFAKVQGPKILVHGGGKLATKLAEDMQVPVNMIEGRRITDAVTLDIITMIYAGKINKNIVAKLQANHCNAIGFTGADGNVICSVKRPVKTIDYGFVGDIVKVNPEVPDVLLQNGVTPVFCAITHDNNGQLLNTNADTIASALAVGLSKYYATELIYVFEKNGVLMSVDDEDSVIENINTESYEKLIKDGVIADGMLPKLTNCFDALKAGVSKVIIGNASVISNKNQKYTTLKL</sequence>
<gene>
    <name evidence="9 11" type="primary">argB</name>
    <name evidence="11" type="ORF">V8G58_11020</name>
</gene>
<accession>A0ABW7N052</accession>
<comment type="caution">
    <text evidence="11">The sequence shown here is derived from an EMBL/GenBank/DDBJ whole genome shotgun (WGS) entry which is preliminary data.</text>
</comment>
<comment type="similarity">
    <text evidence="9">Belongs to the acetylglutamate kinase family. ArgB subfamily.</text>
</comment>
<comment type="catalytic activity">
    <reaction evidence="8 9">
        <text>N-acetyl-L-glutamate + ATP = N-acetyl-L-glutamyl 5-phosphate + ADP</text>
        <dbReference type="Rhea" id="RHEA:14629"/>
        <dbReference type="ChEBI" id="CHEBI:30616"/>
        <dbReference type="ChEBI" id="CHEBI:44337"/>
        <dbReference type="ChEBI" id="CHEBI:57936"/>
        <dbReference type="ChEBI" id="CHEBI:456216"/>
        <dbReference type="EC" id="2.7.2.8"/>
    </reaction>
</comment>
<keyword evidence="3 9" id="KW-0028">Amino-acid biosynthesis</keyword>
<dbReference type="GO" id="GO:0003991">
    <property type="term" value="F:acetylglutamate kinase activity"/>
    <property type="evidence" value="ECO:0007669"/>
    <property type="project" value="UniProtKB-EC"/>
</dbReference>
<dbReference type="EMBL" id="JBAWKB010000003">
    <property type="protein sequence ID" value="MFH6772466.1"/>
    <property type="molecule type" value="Genomic_DNA"/>
</dbReference>
<dbReference type="PANTHER" id="PTHR23342:SF0">
    <property type="entry name" value="N-ACETYLGLUTAMATE SYNTHASE, MITOCHONDRIAL"/>
    <property type="match status" value="1"/>
</dbReference>
<dbReference type="CDD" id="cd04238">
    <property type="entry name" value="AAK_NAGK-like"/>
    <property type="match status" value="1"/>
</dbReference>
<name>A0ABW7N052_9FLAO</name>
<organism evidence="11 12">
    <name type="scientific">Gaetbulibacter aestuarii</name>
    <dbReference type="NCBI Taxonomy" id="1502358"/>
    <lineage>
        <taxon>Bacteria</taxon>
        <taxon>Pseudomonadati</taxon>
        <taxon>Bacteroidota</taxon>
        <taxon>Flavobacteriia</taxon>
        <taxon>Flavobacteriales</taxon>
        <taxon>Flavobacteriaceae</taxon>
        <taxon>Gaetbulibacter</taxon>
    </lineage>
</organism>
<dbReference type="InterPro" id="IPR036393">
    <property type="entry name" value="AceGlu_kinase-like_sf"/>
</dbReference>
<dbReference type="InterPro" id="IPR001048">
    <property type="entry name" value="Asp/Glu/Uridylate_kinase"/>
</dbReference>